<comment type="similarity">
    <text evidence="1">Belongs to the sigma-70 factor family. ECF subfamily.</text>
</comment>
<evidence type="ECO:0000313" key="8">
    <source>
        <dbReference type="Proteomes" id="UP000034883"/>
    </source>
</evidence>
<dbReference type="InterPro" id="IPR014284">
    <property type="entry name" value="RNA_pol_sigma-70_dom"/>
</dbReference>
<keyword evidence="2" id="KW-0805">Transcription regulation</keyword>
<dbReference type="Proteomes" id="UP000034883">
    <property type="component" value="Chromosome"/>
</dbReference>
<dbReference type="InterPro" id="IPR013324">
    <property type="entry name" value="RNA_pol_sigma_r3/r4-like"/>
</dbReference>
<keyword evidence="8" id="KW-1185">Reference proteome</keyword>
<dbReference type="InterPro" id="IPR013325">
    <property type="entry name" value="RNA_pol_sigma_r2"/>
</dbReference>
<dbReference type="Pfam" id="PF08281">
    <property type="entry name" value="Sigma70_r4_2"/>
    <property type="match status" value="1"/>
</dbReference>
<dbReference type="EMBL" id="CP011125">
    <property type="protein sequence ID" value="AKF11140.1"/>
    <property type="molecule type" value="Genomic_DNA"/>
</dbReference>
<dbReference type="SUPFAM" id="SSF88659">
    <property type="entry name" value="Sigma3 and sigma4 domains of RNA polymerase sigma factors"/>
    <property type="match status" value="1"/>
</dbReference>
<dbReference type="GO" id="GO:0006352">
    <property type="term" value="P:DNA-templated transcription initiation"/>
    <property type="evidence" value="ECO:0007669"/>
    <property type="project" value="InterPro"/>
</dbReference>
<accession>A0A0F6W9Z9</accession>
<dbReference type="InterPro" id="IPR013249">
    <property type="entry name" value="RNA_pol_sigma70_r4_t2"/>
</dbReference>
<proteinExistence type="inferred from homology"/>
<dbReference type="KEGG" id="samy:DB32_008289"/>
<feature type="domain" description="RNA polymerase sigma factor 70 region 4 type 2" evidence="6">
    <location>
        <begin position="116"/>
        <end position="165"/>
    </location>
</feature>
<dbReference type="OrthoDB" id="5504212at2"/>
<name>A0A0F6W9Z9_9BACT</name>
<dbReference type="RefSeq" id="WP_053238037.1">
    <property type="nucleotide sequence ID" value="NZ_CP011125.1"/>
</dbReference>
<evidence type="ECO:0000256" key="4">
    <source>
        <dbReference type="ARBA" id="ARBA00023163"/>
    </source>
</evidence>
<evidence type="ECO:0000256" key="3">
    <source>
        <dbReference type="ARBA" id="ARBA00023082"/>
    </source>
</evidence>
<dbReference type="AlphaFoldDB" id="A0A0F6W9Z9"/>
<evidence type="ECO:0000256" key="1">
    <source>
        <dbReference type="ARBA" id="ARBA00010641"/>
    </source>
</evidence>
<dbReference type="InterPro" id="IPR007627">
    <property type="entry name" value="RNA_pol_sigma70_r2"/>
</dbReference>
<dbReference type="InterPro" id="IPR036388">
    <property type="entry name" value="WH-like_DNA-bd_sf"/>
</dbReference>
<evidence type="ECO:0000259" key="5">
    <source>
        <dbReference type="Pfam" id="PF04542"/>
    </source>
</evidence>
<dbReference type="STRING" id="927083.DB32_008289"/>
<evidence type="ECO:0000256" key="2">
    <source>
        <dbReference type="ARBA" id="ARBA00023015"/>
    </source>
</evidence>
<evidence type="ECO:0000313" key="7">
    <source>
        <dbReference type="EMBL" id="AKF11140.1"/>
    </source>
</evidence>
<dbReference type="Pfam" id="PF04542">
    <property type="entry name" value="Sigma70_r2"/>
    <property type="match status" value="1"/>
</dbReference>
<protein>
    <submittedName>
        <fullName evidence="7">RNA polymerase sigma factor RpoE</fullName>
    </submittedName>
</protein>
<dbReference type="GO" id="GO:0003677">
    <property type="term" value="F:DNA binding"/>
    <property type="evidence" value="ECO:0007669"/>
    <property type="project" value="InterPro"/>
</dbReference>
<feature type="domain" description="RNA polymerase sigma-70 region 2" evidence="5">
    <location>
        <begin position="21"/>
        <end position="85"/>
    </location>
</feature>
<dbReference type="PANTHER" id="PTHR43133">
    <property type="entry name" value="RNA POLYMERASE ECF-TYPE SIGMA FACTO"/>
    <property type="match status" value="1"/>
</dbReference>
<reference evidence="7 8" key="1">
    <citation type="submission" date="2015-03" db="EMBL/GenBank/DDBJ databases">
        <title>Genome assembly of Sandaracinus amylolyticus DSM 53668.</title>
        <authorList>
            <person name="Sharma G."/>
            <person name="Subramanian S."/>
        </authorList>
    </citation>
    <scope>NUCLEOTIDE SEQUENCE [LARGE SCALE GENOMIC DNA]</scope>
    <source>
        <strain evidence="7 8">DSM 53668</strain>
    </source>
</reference>
<dbReference type="Gene3D" id="1.10.1740.10">
    <property type="match status" value="1"/>
</dbReference>
<dbReference type="PANTHER" id="PTHR43133:SF61">
    <property type="entry name" value="ECF RNA POLYMERASE SIGMA FACTOR SIGC"/>
    <property type="match status" value="1"/>
</dbReference>
<dbReference type="Gene3D" id="1.10.10.10">
    <property type="entry name" value="Winged helix-like DNA-binding domain superfamily/Winged helix DNA-binding domain"/>
    <property type="match status" value="1"/>
</dbReference>
<organism evidence="7 8">
    <name type="scientific">Sandaracinus amylolyticus</name>
    <dbReference type="NCBI Taxonomy" id="927083"/>
    <lineage>
        <taxon>Bacteria</taxon>
        <taxon>Pseudomonadati</taxon>
        <taxon>Myxococcota</taxon>
        <taxon>Polyangia</taxon>
        <taxon>Polyangiales</taxon>
        <taxon>Sandaracinaceae</taxon>
        <taxon>Sandaracinus</taxon>
    </lineage>
</organism>
<dbReference type="NCBIfam" id="TIGR02937">
    <property type="entry name" value="sigma70-ECF"/>
    <property type="match status" value="1"/>
</dbReference>
<evidence type="ECO:0000259" key="6">
    <source>
        <dbReference type="Pfam" id="PF08281"/>
    </source>
</evidence>
<gene>
    <name evidence="7" type="ORF">DB32_008289</name>
</gene>
<dbReference type="SUPFAM" id="SSF88946">
    <property type="entry name" value="Sigma2 domain of RNA polymerase sigma factors"/>
    <property type="match status" value="1"/>
</dbReference>
<keyword evidence="4" id="KW-0804">Transcription</keyword>
<keyword evidence="3" id="KW-0731">Sigma factor</keyword>
<dbReference type="InterPro" id="IPR039425">
    <property type="entry name" value="RNA_pol_sigma-70-like"/>
</dbReference>
<dbReference type="GO" id="GO:0016987">
    <property type="term" value="F:sigma factor activity"/>
    <property type="evidence" value="ECO:0007669"/>
    <property type="project" value="UniProtKB-KW"/>
</dbReference>
<sequence>MSATATVMPEAFVRPTFQEVYAAHFDMVWRLAASRVPAAALDDVVQEVFLVVHRKLPDFEGRSSVRTWLYGIVRWVVRDYVRHHGHRPIGAPLEEEPAGEGESPSDALARKQALAVLDEALEKMTEDQREAFLLMEVEQMTSREAAEMLETNDNTVRTRVRAARAIFAAAVTRFRAKQRWGEGHG</sequence>